<dbReference type="GeneID" id="60696943"/>
<sequence>MIKRETRSVAPQFGNRARAKANRYPKSQQDVVSSSQPEQERCETRKFWYPKDLDLPDGGALVQPRQIQPEPSKTIPVTVRKKRDYRA</sequence>
<comment type="caution">
    <text evidence="2">The sequence shown here is derived from an EMBL/GenBank/DDBJ whole genome shotgun (WGS) entry which is preliminary data.</text>
</comment>
<dbReference type="EMBL" id="LWSA01000148">
    <property type="protein sequence ID" value="OCX72211.1"/>
    <property type="molecule type" value="Genomic_DNA"/>
</dbReference>
<evidence type="ECO:0000256" key="1">
    <source>
        <dbReference type="SAM" id="MobiDB-lite"/>
    </source>
</evidence>
<dbReference type="STRING" id="930.GCA_002079865_01557"/>
<evidence type="ECO:0000313" key="2">
    <source>
        <dbReference type="EMBL" id="OCX72211.1"/>
    </source>
</evidence>
<organism evidence="2 4">
    <name type="scientific">Acidithiobacillus thiooxidans</name>
    <name type="common">Thiobacillus thiooxidans</name>
    <dbReference type="NCBI Taxonomy" id="930"/>
    <lineage>
        <taxon>Bacteria</taxon>
        <taxon>Pseudomonadati</taxon>
        <taxon>Pseudomonadota</taxon>
        <taxon>Acidithiobacillia</taxon>
        <taxon>Acidithiobacillales</taxon>
        <taxon>Acidithiobacillaceae</taxon>
        <taxon>Acidithiobacillus</taxon>
    </lineage>
</organism>
<dbReference type="RefSeq" id="WP_024895286.1">
    <property type="nucleotide sequence ID" value="NZ_LGYM01000022.1"/>
</dbReference>
<evidence type="ECO:0000313" key="5">
    <source>
        <dbReference type="Proteomes" id="UP000095008"/>
    </source>
</evidence>
<reference evidence="2 4" key="1">
    <citation type="journal article" date="2016" name="Int. J. Mol. Sci.">
        <title>Comparative genomics of the extreme acidophile Acidithiobacillus thiooxidans reveals intraspecific divergence and niche adaptation.</title>
        <authorList>
            <person name="Zhang X."/>
            <person name="Feng X."/>
            <person name="Tao J."/>
            <person name="Ma L."/>
            <person name="Xiao Y."/>
            <person name="Liang Y."/>
            <person name="Liu X."/>
            <person name="Yin H."/>
        </authorList>
    </citation>
    <scope>NUCLEOTIDE SEQUENCE [LARGE SCALE GENOMIC DNA]</scope>
    <source>
        <strain evidence="2 4">A02</strain>
        <strain evidence="3">DXS-W</strain>
    </source>
</reference>
<accession>A0A1C2I881</accession>
<dbReference type="Proteomes" id="UP000094893">
    <property type="component" value="Unassembled WGS sequence"/>
</dbReference>
<gene>
    <name evidence="3" type="ORF">A6M23_08905</name>
    <name evidence="2" type="ORF">A6P07_10505</name>
</gene>
<dbReference type="Proteomes" id="UP000095008">
    <property type="component" value="Unassembled WGS sequence"/>
</dbReference>
<feature type="compositionally biased region" description="Polar residues" evidence="1">
    <location>
        <begin position="25"/>
        <end position="37"/>
    </location>
</feature>
<feature type="region of interest" description="Disordered" evidence="1">
    <location>
        <begin position="1"/>
        <end position="42"/>
    </location>
</feature>
<evidence type="ECO:0000313" key="3">
    <source>
        <dbReference type="EMBL" id="OCX72893.1"/>
    </source>
</evidence>
<dbReference type="EMBL" id="LWRY01000097">
    <property type="protein sequence ID" value="OCX72893.1"/>
    <property type="molecule type" value="Genomic_DNA"/>
</dbReference>
<protein>
    <submittedName>
        <fullName evidence="2">Uncharacterized protein</fullName>
    </submittedName>
</protein>
<evidence type="ECO:0000313" key="4">
    <source>
        <dbReference type="Proteomes" id="UP000094893"/>
    </source>
</evidence>
<proteinExistence type="predicted"/>
<dbReference type="AlphaFoldDB" id="A0A1C2I881"/>
<keyword evidence="5" id="KW-1185">Reference proteome</keyword>
<name>A0A1C2I881_ACITH</name>